<dbReference type="InterPro" id="IPR023650">
    <property type="entry name" value="Beta-lactam_class-A_AS"/>
</dbReference>
<dbReference type="InterPro" id="IPR000871">
    <property type="entry name" value="Beta-lactam_class-A"/>
</dbReference>
<keyword evidence="4 5" id="KW-0046">Antibiotic resistance</keyword>
<evidence type="ECO:0000259" key="7">
    <source>
        <dbReference type="Pfam" id="PF13354"/>
    </source>
</evidence>
<dbReference type="PANTHER" id="PTHR35333:SF3">
    <property type="entry name" value="BETA-LACTAMASE-TYPE TRANSPEPTIDASE FOLD CONTAINING PROTEIN"/>
    <property type="match status" value="1"/>
</dbReference>
<dbReference type="EC" id="3.5.2.6" evidence="2 5"/>
<evidence type="ECO:0000256" key="4">
    <source>
        <dbReference type="ARBA" id="ARBA00023251"/>
    </source>
</evidence>
<proteinExistence type="inferred from homology"/>
<dbReference type="Gene3D" id="3.40.710.10">
    <property type="entry name" value="DD-peptidase/beta-lactamase superfamily"/>
    <property type="match status" value="1"/>
</dbReference>
<dbReference type="SUPFAM" id="SSF56601">
    <property type="entry name" value="beta-lactamase/transpeptidase-like"/>
    <property type="match status" value="1"/>
</dbReference>
<dbReference type="InterPro" id="IPR012338">
    <property type="entry name" value="Beta-lactam/transpept-like"/>
</dbReference>
<evidence type="ECO:0000256" key="2">
    <source>
        <dbReference type="ARBA" id="ARBA00012865"/>
    </source>
</evidence>
<evidence type="ECO:0000256" key="5">
    <source>
        <dbReference type="RuleBase" id="RU361140"/>
    </source>
</evidence>
<dbReference type="EMBL" id="BJUV01000013">
    <property type="protein sequence ID" value="GEK83293.1"/>
    <property type="molecule type" value="Genomic_DNA"/>
</dbReference>
<sequence>MSRLLVREVQPGLSRSVGGSGQDETMPQKSLASALAAIVACVALAGCSSPAATPDASAPPTSISDSPQSPDATPSAPPIDLDAPLAALEAEYDALVGVSALDTGTGRRVDHRADERFGYASTIKAFLAAQFLHDVPAAERDERVTWTQSDVDAAGYSPVTSEHVDDGLTLAELVDASVRFSDNTATNLVFDRLGGPTELDTSLAALGDETTEVVNVEPALNDVEPDGTDDTSTAAAFTADVTTILTSDVLADSDRASWVDLLTGNATGDTLIRAGAPEGWTVADKSGGAGPIRNDVAIVTPPGRDPIVLTILTTKNDPDAAYDDALVADAARVVLDALE</sequence>
<keyword evidence="9" id="KW-1185">Reference proteome</keyword>
<feature type="domain" description="Beta-lactamase class A catalytic" evidence="7">
    <location>
        <begin position="97"/>
        <end position="313"/>
    </location>
</feature>
<evidence type="ECO:0000313" key="9">
    <source>
        <dbReference type="Proteomes" id="UP000321154"/>
    </source>
</evidence>
<name>A0ABQ0UP76_9MICO</name>
<evidence type="ECO:0000256" key="3">
    <source>
        <dbReference type="ARBA" id="ARBA00022801"/>
    </source>
</evidence>
<feature type="region of interest" description="Disordered" evidence="6">
    <location>
        <begin position="1"/>
        <end position="26"/>
    </location>
</feature>
<evidence type="ECO:0000313" key="8">
    <source>
        <dbReference type="EMBL" id="GEK83293.1"/>
    </source>
</evidence>
<evidence type="ECO:0000256" key="6">
    <source>
        <dbReference type="SAM" id="MobiDB-lite"/>
    </source>
</evidence>
<evidence type="ECO:0000256" key="1">
    <source>
        <dbReference type="ARBA" id="ARBA00009009"/>
    </source>
</evidence>
<gene>
    <name evidence="8" type="ORF">FFA01_16020</name>
</gene>
<dbReference type="PRINTS" id="PR00118">
    <property type="entry name" value="BLACTAMASEA"/>
</dbReference>
<comment type="similarity">
    <text evidence="1 5">Belongs to the class-A beta-lactamase family.</text>
</comment>
<dbReference type="Proteomes" id="UP000321154">
    <property type="component" value="Unassembled WGS sequence"/>
</dbReference>
<feature type="region of interest" description="Disordered" evidence="6">
    <location>
        <begin position="50"/>
        <end position="80"/>
    </location>
</feature>
<comment type="caution">
    <text evidence="8">The sequence shown here is derived from an EMBL/GenBank/DDBJ whole genome shotgun (WGS) entry which is preliminary data.</text>
</comment>
<protein>
    <recommendedName>
        <fullName evidence="2 5">Beta-lactamase</fullName>
        <ecNumber evidence="2 5">3.5.2.6</ecNumber>
    </recommendedName>
</protein>
<dbReference type="Pfam" id="PF13354">
    <property type="entry name" value="Beta-lactamase2"/>
    <property type="match status" value="1"/>
</dbReference>
<dbReference type="PROSITE" id="PS00146">
    <property type="entry name" value="BETA_LACTAMASE_A"/>
    <property type="match status" value="1"/>
</dbReference>
<reference evidence="8 9" key="1">
    <citation type="submission" date="2019-07" db="EMBL/GenBank/DDBJ databases">
        <title>Whole genome shotgun sequence of Frigoribacterium faeni NBRC 103066.</title>
        <authorList>
            <person name="Hosoyama A."/>
            <person name="Uohara A."/>
            <person name="Ohji S."/>
            <person name="Ichikawa N."/>
        </authorList>
    </citation>
    <scope>NUCLEOTIDE SEQUENCE [LARGE SCALE GENOMIC DNA]</scope>
    <source>
        <strain evidence="8 9">NBRC 103066</strain>
    </source>
</reference>
<dbReference type="NCBIfam" id="NF033103">
    <property type="entry name" value="bla_class_A"/>
    <property type="match status" value="1"/>
</dbReference>
<dbReference type="InterPro" id="IPR045155">
    <property type="entry name" value="Beta-lactam_cat"/>
</dbReference>
<organism evidence="8 9">
    <name type="scientific">Frigoribacterium faeni</name>
    <dbReference type="NCBI Taxonomy" id="145483"/>
    <lineage>
        <taxon>Bacteria</taxon>
        <taxon>Bacillati</taxon>
        <taxon>Actinomycetota</taxon>
        <taxon>Actinomycetes</taxon>
        <taxon>Micrococcales</taxon>
        <taxon>Microbacteriaceae</taxon>
        <taxon>Frigoribacterium</taxon>
    </lineage>
</organism>
<feature type="compositionally biased region" description="Low complexity" evidence="6">
    <location>
        <begin position="50"/>
        <end position="67"/>
    </location>
</feature>
<comment type="catalytic activity">
    <reaction evidence="5">
        <text>a beta-lactam + H2O = a substituted beta-amino acid</text>
        <dbReference type="Rhea" id="RHEA:20401"/>
        <dbReference type="ChEBI" id="CHEBI:15377"/>
        <dbReference type="ChEBI" id="CHEBI:35627"/>
        <dbReference type="ChEBI" id="CHEBI:140347"/>
        <dbReference type="EC" id="3.5.2.6"/>
    </reaction>
</comment>
<accession>A0ABQ0UP76</accession>
<dbReference type="PANTHER" id="PTHR35333">
    <property type="entry name" value="BETA-LACTAMASE"/>
    <property type="match status" value="1"/>
</dbReference>
<keyword evidence="3 5" id="KW-0378">Hydrolase</keyword>